<evidence type="ECO:0000256" key="9">
    <source>
        <dbReference type="ARBA" id="ARBA00023237"/>
    </source>
</evidence>
<gene>
    <name evidence="15" type="ORF">SAMN05216233_122101</name>
</gene>
<dbReference type="InterPro" id="IPR036942">
    <property type="entry name" value="Beta-barrel_TonB_sf"/>
</dbReference>
<dbReference type="InterPro" id="IPR012910">
    <property type="entry name" value="Plug_dom"/>
</dbReference>
<evidence type="ECO:0000313" key="15">
    <source>
        <dbReference type="EMBL" id="SCY80390.1"/>
    </source>
</evidence>
<dbReference type="Pfam" id="PF07715">
    <property type="entry name" value="Plug"/>
    <property type="match status" value="1"/>
</dbReference>
<sequence length="675" mass="74258">MKRLPPLHRHALVAWALVIGFCLVLPAGAAEDLTELSIEELANIEVTSVSRKPQKLSHAPTAIFVITSDDIRRSGVTNIPDALRMVPGIQVARISSSKWAITARGFNSQFANKLLVQMDGRTLYSPLFSGVFWEDQTTLLEDIDRIEVIRGPGASLWGANAVNGIINIITKTSDKTQGALATNRVGTLERSGGGARYGAPAGSMGHYRLYATYANRDESVSPEGEGSGDSWDNLQGGFRSDLSPTPETRLTFQGDVYAGRFNENTALPSLSAPYTTLYENENDSKHMNLLSRITRTLSATSELSFQAYYDRSEKEENQLAWDGDLADLDLQHRFEPLTGHEVIWGLGYRYYADTIEFSDNFSLTSPSTTDHLISAFLQDVISLSPSVQLTLGAKVEHNDYTGMEFQPNARLLWAPNAIHSTWFAVSRAVRTPNRSETQIRIRQGVIPPGSPQNPAPLPVEVIIAGDEDLESEKLIALEAGYRLTPDPLFSLDLALFFNAYDDLNGYLTADPVPDPGATPPRITSVTAINNGMEGHTWGLEVASNWAPRPHWRLQASGTLFQASYDTKSGYEGSFSDDTDDAAPKVQFSLRSGLDLSPKVTLDLWLRHMDDIQEGTVDAYTELDARLAWKPAKGVELSLTGQNLLHESHAEFAESLLWTSPTEVERSVHAQATLTF</sequence>
<feature type="domain" description="TonB-dependent receptor plug" evidence="14">
    <location>
        <begin position="57"/>
        <end position="165"/>
    </location>
</feature>
<evidence type="ECO:0000256" key="6">
    <source>
        <dbReference type="ARBA" id="ARBA00023077"/>
    </source>
</evidence>
<proteinExistence type="inferred from homology"/>
<evidence type="ECO:0000256" key="4">
    <source>
        <dbReference type="ARBA" id="ARBA00022692"/>
    </source>
</evidence>
<dbReference type="SUPFAM" id="SSF56935">
    <property type="entry name" value="Porins"/>
    <property type="match status" value="1"/>
</dbReference>
<feature type="domain" description="TonB-dependent receptor-like beta-barrel" evidence="13">
    <location>
        <begin position="214"/>
        <end position="643"/>
    </location>
</feature>
<keyword evidence="4 10" id="KW-0812">Transmembrane</keyword>
<dbReference type="GO" id="GO:0044718">
    <property type="term" value="P:siderophore transmembrane transport"/>
    <property type="evidence" value="ECO:0007669"/>
    <property type="project" value="TreeGrafter"/>
</dbReference>
<dbReference type="PANTHER" id="PTHR30069">
    <property type="entry name" value="TONB-DEPENDENT OUTER MEMBRANE RECEPTOR"/>
    <property type="match status" value="1"/>
</dbReference>
<dbReference type="Proteomes" id="UP000198870">
    <property type="component" value="Unassembled WGS sequence"/>
</dbReference>
<dbReference type="GO" id="GO:0009279">
    <property type="term" value="C:cell outer membrane"/>
    <property type="evidence" value="ECO:0007669"/>
    <property type="project" value="UniProtKB-SubCell"/>
</dbReference>
<dbReference type="GO" id="GO:0015344">
    <property type="term" value="F:siderophore uptake transmembrane transporter activity"/>
    <property type="evidence" value="ECO:0007669"/>
    <property type="project" value="TreeGrafter"/>
</dbReference>
<evidence type="ECO:0000256" key="8">
    <source>
        <dbReference type="ARBA" id="ARBA00023170"/>
    </source>
</evidence>
<keyword evidence="6 11" id="KW-0798">TonB box</keyword>
<evidence type="ECO:0000256" key="11">
    <source>
        <dbReference type="RuleBase" id="RU003357"/>
    </source>
</evidence>
<dbReference type="PROSITE" id="PS52016">
    <property type="entry name" value="TONB_DEPENDENT_REC_3"/>
    <property type="match status" value="1"/>
</dbReference>
<dbReference type="InterPro" id="IPR000531">
    <property type="entry name" value="Beta-barrel_TonB"/>
</dbReference>
<dbReference type="Gene3D" id="2.170.130.10">
    <property type="entry name" value="TonB-dependent receptor, plug domain"/>
    <property type="match status" value="1"/>
</dbReference>
<evidence type="ECO:0000313" key="16">
    <source>
        <dbReference type="Proteomes" id="UP000198870"/>
    </source>
</evidence>
<dbReference type="Pfam" id="PF00593">
    <property type="entry name" value="TonB_dep_Rec_b-barrel"/>
    <property type="match status" value="1"/>
</dbReference>
<keyword evidence="5" id="KW-0732">Signal</keyword>
<evidence type="ECO:0000256" key="7">
    <source>
        <dbReference type="ARBA" id="ARBA00023136"/>
    </source>
</evidence>
<dbReference type="EMBL" id="FMUX01000022">
    <property type="protein sequence ID" value="SCY80390.1"/>
    <property type="molecule type" value="Genomic_DNA"/>
</dbReference>
<keyword evidence="7 10" id="KW-0472">Membrane</keyword>
<dbReference type="PANTHER" id="PTHR30069:SF29">
    <property type="entry name" value="HEMOGLOBIN AND HEMOGLOBIN-HAPTOGLOBIN-BINDING PROTEIN 1-RELATED"/>
    <property type="match status" value="1"/>
</dbReference>
<name>A0A1G5IXE0_9BACT</name>
<evidence type="ECO:0000256" key="12">
    <source>
        <dbReference type="SAM" id="MobiDB-lite"/>
    </source>
</evidence>
<reference evidence="15 16" key="1">
    <citation type="submission" date="2016-10" db="EMBL/GenBank/DDBJ databases">
        <authorList>
            <person name="de Groot N.N."/>
        </authorList>
    </citation>
    <scope>NUCLEOTIDE SEQUENCE [LARGE SCALE GENOMIC DNA]</scope>
    <source>
        <strain evidence="15 16">AA1</strain>
    </source>
</reference>
<evidence type="ECO:0000259" key="13">
    <source>
        <dbReference type="Pfam" id="PF00593"/>
    </source>
</evidence>
<comment type="subcellular location">
    <subcellularLocation>
        <location evidence="1 10">Cell outer membrane</location>
        <topology evidence="1 10">Multi-pass membrane protein</topology>
    </subcellularLocation>
</comment>
<evidence type="ECO:0000256" key="3">
    <source>
        <dbReference type="ARBA" id="ARBA00022452"/>
    </source>
</evidence>
<dbReference type="OrthoDB" id="9800913at2"/>
<keyword evidence="16" id="KW-1185">Reference proteome</keyword>
<keyword evidence="9 10" id="KW-0998">Cell outer membrane</keyword>
<feature type="region of interest" description="Disordered" evidence="12">
    <location>
        <begin position="218"/>
        <end position="245"/>
    </location>
</feature>
<dbReference type="InterPro" id="IPR037066">
    <property type="entry name" value="Plug_dom_sf"/>
</dbReference>
<evidence type="ECO:0000256" key="10">
    <source>
        <dbReference type="PROSITE-ProRule" id="PRU01360"/>
    </source>
</evidence>
<protein>
    <submittedName>
        <fullName evidence="15">Iron complex outermembrane recepter protein</fullName>
    </submittedName>
</protein>
<evidence type="ECO:0000256" key="5">
    <source>
        <dbReference type="ARBA" id="ARBA00022729"/>
    </source>
</evidence>
<comment type="similarity">
    <text evidence="10 11">Belongs to the TonB-dependent receptor family.</text>
</comment>
<dbReference type="CDD" id="cd01347">
    <property type="entry name" value="ligand_gated_channel"/>
    <property type="match status" value="1"/>
</dbReference>
<keyword evidence="8" id="KW-0675">Receptor</keyword>
<dbReference type="Gene3D" id="2.40.170.20">
    <property type="entry name" value="TonB-dependent receptor, beta-barrel domain"/>
    <property type="match status" value="1"/>
</dbReference>
<evidence type="ECO:0000259" key="14">
    <source>
        <dbReference type="Pfam" id="PF07715"/>
    </source>
</evidence>
<accession>A0A1G5IXE0</accession>
<keyword evidence="2 10" id="KW-0813">Transport</keyword>
<keyword evidence="3 10" id="KW-1134">Transmembrane beta strand</keyword>
<dbReference type="AlphaFoldDB" id="A0A1G5IXE0"/>
<dbReference type="STRING" id="419481.SAMN05216233_122101"/>
<evidence type="ECO:0000256" key="1">
    <source>
        <dbReference type="ARBA" id="ARBA00004571"/>
    </source>
</evidence>
<organism evidence="15 16">
    <name type="scientific">Desulfoluna spongiiphila</name>
    <dbReference type="NCBI Taxonomy" id="419481"/>
    <lineage>
        <taxon>Bacteria</taxon>
        <taxon>Pseudomonadati</taxon>
        <taxon>Thermodesulfobacteriota</taxon>
        <taxon>Desulfobacteria</taxon>
        <taxon>Desulfobacterales</taxon>
        <taxon>Desulfolunaceae</taxon>
        <taxon>Desulfoluna</taxon>
    </lineage>
</organism>
<dbReference type="InterPro" id="IPR039426">
    <property type="entry name" value="TonB-dep_rcpt-like"/>
</dbReference>
<evidence type="ECO:0000256" key="2">
    <source>
        <dbReference type="ARBA" id="ARBA00022448"/>
    </source>
</evidence>
<dbReference type="RefSeq" id="WP_092214432.1">
    <property type="nucleotide sequence ID" value="NZ_FMUX01000022.1"/>
</dbReference>